<evidence type="ECO:0000313" key="7">
    <source>
        <dbReference type="EMBL" id="SFL78126.1"/>
    </source>
</evidence>
<gene>
    <name evidence="7" type="ORF">SAMN02982985_01510</name>
</gene>
<name>A0A1I4KI10_9BURK</name>
<comment type="subcellular location">
    <subcellularLocation>
        <location evidence="1">Cell membrane</location>
        <topology evidence="1">Multi-pass membrane protein</topology>
    </subcellularLocation>
</comment>
<evidence type="ECO:0000256" key="5">
    <source>
        <dbReference type="ARBA" id="ARBA00023136"/>
    </source>
</evidence>
<dbReference type="GO" id="GO:0005886">
    <property type="term" value="C:plasma membrane"/>
    <property type="evidence" value="ECO:0007669"/>
    <property type="project" value="UniProtKB-SubCell"/>
</dbReference>
<feature type="transmembrane region" description="Helical" evidence="6">
    <location>
        <begin position="75"/>
        <end position="94"/>
    </location>
</feature>
<evidence type="ECO:0000256" key="4">
    <source>
        <dbReference type="ARBA" id="ARBA00022989"/>
    </source>
</evidence>
<keyword evidence="4 6" id="KW-1133">Transmembrane helix</keyword>
<dbReference type="InterPro" id="IPR005598">
    <property type="entry name" value="ATP_synth_I"/>
</dbReference>
<sequence>MLAWNIGDANKAWSAAYGGAIAVIGSLMYAIIVAGGTNDAKKAFRTHVRAEMLKIFITVVLFVLALALFQSAAWLWLILGFAVATLAYWFSLLAV</sequence>
<feature type="transmembrane region" description="Helical" evidence="6">
    <location>
        <begin position="12"/>
        <end position="32"/>
    </location>
</feature>
<proteinExistence type="predicted"/>
<dbReference type="Proteomes" id="UP000199470">
    <property type="component" value="Unassembled WGS sequence"/>
</dbReference>
<evidence type="ECO:0000256" key="3">
    <source>
        <dbReference type="ARBA" id="ARBA00022692"/>
    </source>
</evidence>
<reference evidence="7 8" key="1">
    <citation type="submission" date="2016-10" db="EMBL/GenBank/DDBJ databases">
        <authorList>
            <person name="de Groot N.N."/>
        </authorList>
    </citation>
    <scope>NUCLEOTIDE SEQUENCE [LARGE SCALE GENOMIC DNA]</scope>
    <source>
        <strain evidence="7 8">ATCC 43154</strain>
    </source>
</reference>
<evidence type="ECO:0000313" key="8">
    <source>
        <dbReference type="Proteomes" id="UP000199470"/>
    </source>
</evidence>
<keyword evidence="5 6" id="KW-0472">Membrane</keyword>
<dbReference type="EMBL" id="FOTW01000007">
    <property type="protein sequence ID" value="SFL78126.1"/>
    <property type="molecule type" value="Genomic_DNA"/>
</dbReference>
<feature type="transmembrane region" description="Helical" evidence="6">
    <location>
        <begin position="52"/>
        <end position="69"/>
    </location>
</feature>
<organism evidence="7 8">
    <name type="scientific">Rugamonas rubra</name>
    <dbReference type="NCBI Taxonomy" id="758825"/>
    <lineage>
        <taxon>Bacteria</taxon>
        <taxon>Pseudomonadati</taxon>
        <taxon>Pseudomonadota</taxon>
        <taxon>Betaproteobacteria</taxon>
        <taxon>Burkholderiales</taxon>
        <taxon>Oxalobacteraceae</taxon>
        <taxon>Telluria group</taxon>
        <taxon>Rugamonas</taxon>
    </lineage>
</organism>
<keyword evidence="2" id="KW-1003">Cell membrane</keyword>
<evidence type="ECO:0000256" key="6">
    <source>
        <dbReference type="SAM" id="Phobius"/>
    </source>
</evidence>
<accession>A0A1I4KI10</accession>
<protein>
    <submittedName>
        <fullName evidence="7">ATP synthase protein I</fullName>
    </submittedName>
</protein>
<dbReference type="Pfam" id="PF03899">
    <property type="entry name" value="ATP-synt_I"/>
    <property type="match status" value="1"/>
</dbReference>
<dbReference type="STRING" id="758825.SAMN02982985_01510"/>
<keyword evidence="3 6" id="KW-0812">Transmembrane</keyword>
<keyword evidence="8" id="KW-1185">Reference proteome</keyword>
<evidence type="ECO:0000256" key="2">
    <source>
        <dbReference type="ARBA" id="ARBA00022475"/>
    </source>
</evidence>
<dbReference type="AlphaFoldDB" id="A0A1I4KI10"/>
<evidence type="ECO:0000256" key="1">
    <source>
        <dbReference type="ARBA" id="ARBA00004651"/>
    </source>
</evidence>